<feature type="domain" description="DUF7683" evidence="1">
    <location>
        <begin position="14"/>
        <end position="88"/>
    </location>
</feature>
<dbReference type="STRING" id="1335309.GA0116948_1259"/>
<evidence type="ECO:0000259" key="1">
    <source>
        <dbReference type="Pfam" id="PF24731"/>
    </source>
</evidence>
<gene>
    <name evidence="2" type="ORF">GA0116948_1259</name>
</gene>
<keyword evidence="3" id="KW-1185">Reference proteome</keyword>
<protein>
    <recommendedName>
        <fullName evidence="1">DUF7683 domain-containing protein</fullName>
    </recommendedName>
</protein>
<dbReference type="InterPro" id="IPR056100">
    <property type="entry name" value="DUF7683"/>
</dbReference>
<name>A0A1C4G6H1_9BACT</name>
<dbReference type="Pfam" id="PF24731">
    <property type="entry name" value="DUF7683"/>
    <property type="match status" value="1"/>
</dbReference>
<dbReference type="AlphaFoldDB" id="A0A1C4G6H1"/>
<sequence>MNTKSLLDKLISTERVLNIYDDNNKKELVKEIKINIPLAKLKEIVPPRDGDELLYISYILNKIQLDTLNEILGNVNKIDFNSYYYVLECIGTYKW</sequence>
<dbReference type="RefSeq" id="WP_089715628.1">
    <property type="nucleotide sequence ID" value="NZ_FMAR01000025.1"/>
</dbReference>
<organism evidence="2 3">
    <name type="scientific">Chitinophaga costaii</name>
    <dbReference type="NCBI Taxonomy" id="1335309"/>
    <lineage>
        <taxon>Bacteria</taxon>
        <taxon>Pseudomonadati</taxon>
        <taxon>Bacteroidota</taxon>
        <taxon>Chitinophagia</taxon>
        <taxon>Chitinophagales</taxon>
        <taxon>Chitinophagaceae</taxon>
        <taxon>Chitinophaga</taxon>
    </lineage>
</organism>
<accession>A0A1C4G6H1</accession>
<evidence type="ECO:0000313" key="2">
    <source>
        <dbReference type="EMBL" id="SCC63817.1"/>
    </source>
</evidence>
<dbReference type="Proteomes" id="UP000242818">
    <property type="component" value="Unassembled WGS sequence"/>
</dbReference>
<reference evidence="2 3" key="1">
    <citation type="submission" date="2016-08" db="EMBL/GenBank/DDBJ databases">
        <authorList>
            <person name="Seilhamer J.J."/>
        </authorList>
    </citation>
    <scope>NUCLEOTIDE SEQUENCE [LARGE SCALE GENOMIC DNA]</scope>
    <source>
        <strain evidence="2 3">A37T2</strain>
    </source>
</reference>
<evidence type="ECO:0000313" key="3">
    <source>
        <dbReference type="Proteomes" id="UP000242818"/>
    </source>
</evidence>
<proteinExistence type="predicted"/>
<dbReference type="EMBL" id="FMAR01000025">
    <property type="protein sequence ID" value="SCC63817.1"/>
    <property type="molecule type" value="Genomic_DNA"/>
</dbReference>